<keyword evidence="2" id="KW-0677">Repeat</keyword>
<dbReference type="InterPro" id="IPR002902">
    <property type="entry name" value="GNK2"/>
</dbReference>
<organism evidence="4 5">
    <name type="scientific">Eruca vesicaria subsp. sativa</name>
    <name type="common">Garden rocket</name>
    <name type="synonym">Eruca sativa</name>
    <dbReference type="NCBI Taxonomy" id="29727"/>
    <lineage>
        <taxon>Eukaryota</taxon>
        <taxon>Viridiplantae</taxon>
        <taxon>Streptophyta</taxon>
        <taxon>Embryophyta</taxon>
        <taxon>Tracheophyta</taxon>
        <taxon>Spermatophyta</taxon>
        <taxon>Magnoliopsida</taxon>
        <taxon>eudicotyledons</taxon>
        <taxon>Gunneridae</taxon>
        <taxon>Pentapetalae</taxon>
        <taxon>rosids</taxon>
        <taxon>malvids</taxon>
        <taxon>Brassicales</taxon>
        <taxon>Brassicaceae</taxon>
        <taxon>Brassiceae</taxon>
        <taxon>Eruca</taxon>
    </lineage>
</organism>
<dbReference type="EMBL" id="CAKOAT010127376">
    <property type="protein sequence ID" value="CAH8335165.1"/>
    <property type="molecule type" value="Genomic_DNA"/>
</dbReference>
<dbReference type="PANTHER" id="PTHR32099:SF51">
    <property type="entry name" value="CYSTEINE-RICH RECEPTOR-LIKE PROTEIN KINASE 25 ISOFORM X1"/>
    <property type="match status" value="1"/>
</dbReference>
<dbReference type="InterPro" id="IPR038408">
    <property type="entry name" value="GNK2_sf"/>
</dbReference>
<proteinExistence type="predicted"/>
<evidence type="ECO:0000313" key="4">
    <source>
        <dbReference type="EMBL" id="CAH8335165.1"/>
    </source>
</evidence>
<reference evidence="4 5" key="1">
    <citation type="submission" date="2022-03" db="EMBL/GenBank/DDBJ databases">
        <authorList>
            <person name="Macdonald S."/>
            <person name="Ahmed S."/>
            <person name="Newling K."/>
        </authorList>
    </citation>
    <scope>NUCLEOTIDE SEQUENCE [LARGE SCALE GENOMIC DNA]</scope>
</reference>
<evidence type="ECO:0000256" key="2">
    <source>
        <dbReference type="ARBA" id="ARBA00022737"/>
    </source>
</evidence>
<evidence type="ECO:0000256" key="1">
    <source>
        <dbReference type="ARBA" id="ARBA00022729"/>
    </source>
</evidence>
<keyword evidence="1" id="KW-0732">Signal</keyword>
<keyword evidence="5" id="KW-1185">Reference proteome</keyword>
<evidence type="ECO:0000313" key="5">
    <source>
        <dbReference type="Proteomes" id="UP001642260"/>
    </source>
</evidence>
<evidence type="ECO:0000259" key="3">
    <source>
        <dbReference type="PROSITE" id="PS51473"/>
    </source>
</evidence>
<dbReference type="Proteomes" id="UP001642260">
    <property type="component" value="Unassembled WGS sequence"/>
</dbReference>
<feature type="domain" description="Gnk2-homologous" evidence="3">
    <location>
        <begin position="10"/>
        <end position="116"/>
    </location>
</feature>
<sequence length="144" mass="16273">MYVSLLRQTHFPVLEAPNPYNTTGDSSEYIGLQGELLNRLGQVAAAGGSKRKYAQGDGPACPLYTRFFASVQCTPELSEKNCNDCLTYGFENETKGRIGIRWFCPSCNFQIESDLRFFRLEFQYQPDTPTKPGQTKYSAFSVRK</sequence>
<dbReference type="CDD" id="cd23509">
    <property type="entry name" value="Gnk2-like"/>
    <property type="match status" value="1"/>
</dbReference>
<dbReference type="PANTHER" id="PTHR32099">
    <property type="entry name" value="CYSTEINE-RICH REPEAT SECRETORY PROTEIN"/>
    <property type="match status" value="1"/>
</dbReference>
<accession>A0ABC8JNE8</accession>
<gene>
    <name evidence="4" type="ORF">ERUC_LOCUS13485</name>
</gene>
<protein>
    <recommendedName>
        <fullName evidence="3">Gnk2-homologous domain-containing protein</fullName>
    </recommendedName>
</protein>
<dbReference type="Pfam" id="PF01657">
    <property type="entry name" value="Stress-antifung"/>
    <property type="match status" value="1"/>
</dbReference>
<name>A0ABC8JNE8_ERUVS</name>
<dbReference type="Gene3D" id="3.30.430.20">
    <property type="entry name" value="Gnk2 domain, C-X8-C-X2-C motif"/>
    <property type="match status" value="1"/>
</dbReference>
<dbReference type="AlphaFoldDB" id="A0ABC8JNE8"/>
<dbReference type="PROSITE" id="PS51473">
    <property type="entry name" value="GNK2"/>
    <property type="match status" value="1"/>
</dbReference>
<comment type="caution">
    <text evidence="4">The sequence shown here is derived from an EMBL/GenBank/DDBJ whole genome shotgun (WGS) entry which is preliminary data.</text>
</comment>